<name>O45958_CAEEL</name>
<dbReference type="FunCoup" id="O45958">
    <property type="interactions" value="6"/>
</dbReference>
<protein>
    <recommendedName>
        <fullName evidence="1">Domain of unknown function WSN domain-containing protein</fullName>
    </recommendedName>
</protein>
<dbReference type="OrthoDB" id="5846887at2759"/>
<proteinExistence type="predicted"/>
<organism evidence="2 3">
    <name type="scientific">Caenorhabditis elegans</name>
    <dbReference type="NCBI Taxonomy" id="6239"/>
    <lineage>
        <taxon>Eukaryota</taxon>
        <taxon>Metazoa</taxon>
        <taxon>Ecdysozoa</taxon>
        <taxon>Nematoda</taxon>
        <taxon>Chromadorea</taxon>
        <taxon>Rhabditida</taxon>
        <taxon>Rhabditina</taxon>
        <taxon>Rhabditomorpha</taxon>
        <taxon>Rhabditoidea</taxon>
        <taxon>Rhabditidae</taxon>
        <taxon>Peloderinae</taxon>
        <taxon>Caenorhabditis</taxon>
    </lineage>
</organism>
<dbReference type="WormBase" id="Y51A2B.6">
    <property type="protein sequence ID" value="CE41596"/>
    <property type="gene ID" value="WBGene00013070"/>
</dbReference>
<dbReference type="EMBL" id="BX284605">
    <property type="protein sequence ID" value="CAA16394.3"/>
    <property type="molecule type" value="Genomic_DNA"/>
</dbReference>
<dbReference type="InParanoid" id="O45958"/>
<evidence type="ECO:0000313" key="2">
    <source>
        <dbReference type="EMBL" id="CAA16394.3"/>
    </source>
</evidence>
<evidence type="ECO:0000313" key="3">
    <source>
        <dbReference type="Proteomes" id="UP000001940"/>
    </source>
</evidence>
<dbReference type="GeneID" id="190131"/>
<dbReference type="UCSC" id="Y51A2B.6">
    <property type="organism name" value="c. elegans"/>
</dbReference>
<evidence type="ECO:0000313" key="4">
    <source>
        <dbReference type="WormBase" id="Y51A2B.6"/>
    </source>
</evidence>
<gene>
    <name evidence="2" type="ORF">CELE_Y51A2B.6</name>
    <name evidence="2 4" type="ORF">Y51A2B.6</name>
</gene>
<dbReference type="Bgee" id="WBGene00013070">
    <property type="expression patterns" value="Expressed in material anatomical entity and 1 other cell type or tissue"/>
</dbReference>
<dbReference type="AlphaFoldDB" id="O45958"/>
<sequence length="734" mass="83431">MTILGSIPIIFENHFQIMRFLSAFALALQIKYLTAGNYTFEPDVLLSPPAPFFSFKYIDRISTINEIAKGIDIQADLMNGKVGEILNVTSSDMVNFGFDKIVELTDHLKDISMKSSKEVIGLESDALKYDTFIHNLESVSDSFKFPGKDEYYVEVENVTKFNFLKLERIMEVFHSINLDLAKISMFYPQGLNEEQKNVLAEFFGGVARLSEIDMKDVTKLVTPVKFLTNGTSVFEPFKDVVKLMNLREALPRQYSEHDQSLMSKNLKQVMNMAKGLKSSGGDIKRLENLRSNTKELEMVDLKNIGDPWLGRMFKVRRASLDKLANSFKPLPLALEILNNFNNELKVVAGSSQMYDGFEQLSALLLSIPDGIEHVTAFMNKIYECNSPVDEKFESQFKTLMLNVGKVQDLFNVLVDLSSIENKFKKLKRKVMLLSPINLDKHLIRVKVEGILEELQQLTLSYYEKLLPFQPYRKYKKLLKKLINGRKEFADKVDNELSVIKCLQQLKQDSEHFQKVIQVIQKMRNLDKDSVQNIQGIPSVVSEFLKNLAKVREISDKMKENSNNKTFVMNALSFNKSDSIKSIVSSVQNVYGLLDLEAPINLLKNVDTIVLEEIDKAQDSANLKSQWGDHKADMESLEATMTSAKAFVSELEGCRAKTLLEYTDPLKNLSKIPDVKMNASEKSKVIEELIKQNSNDDLIAAKETLDKIAVMNLQFSSAQYPEASFKALQDVLLTF</sequence>
<dbReference type="OMA" id="AYHACIH"/>
<feature type="domain" description="Domain of unknown function WSN" evidence="1">
    <location>
        <begin position="52"/>
        <end position="111"/>
    </location>
</feature>
<dbReference type="PANTHER" id="PTHR32525:SF1">
    <property type="entry name" value="DOMAIN OF UNKNOWN FUNCTION WSN DOMAIN-CONTAINING PROTEIN-RELATED"/>
    <property type="match status" value="1"/>
</dbReference>
<dbReference type="PaxDb" id="6239-Y51A2B.6"/>
<dbReference type="PhylomeDB" id="O45958"/>
<keyword evidence="3" id="KW-1185">Reference proteome</keyword>
<accession>O45958</accession>
<dbReference type="STRING" id="6239.Y51A2B.6.1"/>
<dbReference type="InterPro" id="IPR003125">
    <property type="entry name" value="WSN"/>
</dbReference>
<dbReference type="SMART" id="SM00453">
    <property type="entry name" value="WSN"/>
    <property type="match status" value="1"/>
</dbReference>
<dbReference type="AGR" id="WB:WBGene00013070"/>
<dbReference type="PANTHER" id="PTHR32525">
    <property type="entry name" value="PROTEIN-TYROSINE-PHOSPHATASE"/>
    <property type="match status" value="1"/>
</dbReference>
<dbReference type="HOGENOM" id="CLU_023885_0_0_1"/>
<reference evidence="2 3" key="1">
    <citation type="journal article" date="1998" name="Science">
        <title>Genome sequence of the nematode C. elegans: a platform for investigating biology.</title>
        <authorList>
            <consortium name="The C. elegans sequencing consortium"/>
            <person name="Sulson J.E."/>
            <person name="Waterston R."/>
        </authorList>
    </citation>
    <scope>NUCLEOTIDE SEQUENCE [LARGE SCALE GENOMIC DNA]</scope>
    <source>
        <strain evidence="2 3">Bristol N2</strain>
    </source>
</reference>
<dbReference type="SMR" id="O45958"/>
<dbReference type="Proteomes" id="UP000001940">
    <property type="component" value="Chromosome V"/>
</dbReference>
<dbReference type="RefSeq" id="NP_001024257.2">
    <property type="nucleotide sequence ID" value="NM_001029086.2"/>
</dbReference>
<dbReference type="eggNOG" id="ENOG502QR81">
    <property type="taxonomic scope" value="Eukaryota"/>
</dbReference>
<evidence type="ECO:0000259" key="1">
    <source>
        <dbReference type="SMART" id="SM00453"/>
    </source>
</evidence>
<dbReference type="KEGG" id="cel:CELE_Y51A2B.6"/>
<dbReference type="CTD" id="190131"/>